<organism evidence="3 4">
    <name type="scientific">Actinomadura rubteroloni</name>
    <dbReference type="NCBI Taxonomy" id="1926885"/>
    <lineage>
        <taxon>Bacteria</taxon>
        <taxon>Bacillati</taxon>
        <taxon>Actinomycetota</taxon>
        <taxon>Actinomycetes</taxon>
        <taxon>Streptosporangiales</taxon>
        <taxon>Thermomonosporaceae</taxon>
        <taxon>Actinomadura</taxon>
    </lineage>
</organism>
<keyword evidence="2" id="KW-1133">Transmembrane helix</keyword>
<keyword evidence="2" id="KW-0472">Membrane</keyword>
<dbReference type="RefSeq" id="WP_103561454.1">
    <property type="nucleotide sequence ID" value="NZ_MTBP01000001.1"/>
</dbReference>
<keyword evidence="2" id="KW-0812">Transmembrane</keyword>
<evidence type="ECO:0000313" key="3">
    <source>
        <dbReference type="EMBL" id="POM26494.1"/>
    </source>
</evidence>
<gene>
    <name evidence="3" type="ORF">BTM25_08950</name>
</gene>
<dbReference type="Proteomes" id="UP000242367">
    <property type="component" value="Unassembled WGS sequence"/>
</dbReference>
<accession>A0A2P4UN65</accession>
<name>A0A2P4UN65_9ACTN</name>
<feature type="region of interest" description="Disordered" evidence="1">
    <location>
        <begin position="103"/>
        <end position="126"/>
    </location>
</feature>
<protein>
    <recommendedName>
        <fullName evidence="5">LapA family protein</fullName>
    </recommendedName>
</protein>
<feature type="transmembrane region" description="Helical" evidence="2">
    <location>
        <begin position="46"/>
        <end position="67"/>
    </location>
</feature>
<dbReference type="EMBL" id="MTBP01000001">
    <property type="protein sequence ID" value="POM26494.1"/>
    <property type="molecule type" value="Genomic_DNA"/>
</dbReference>
<evidence type="ECO:0000313" key="4">
    <source>
        <dbReference type="Proteomes" id="UP000242367"/>
    </source>
</evidence>
<dbReference type="AlphaFoldDB" id="A0A2P4UN65"/>
<proteinExistence type="predicted"/>
<evidence type="ECO:0008006" key="5">
    <source>
        <dbReference type="Google" id="ProtNLM"/>
    </source>
</evidence>
<evidence type="ECO:0000256" key="1">
    <source>
        <dbReference type="SAM" id="MobiDB-lite"/>
    </source>
</evidence>
<sequence>MIFLGLVLVVVAVATGVAVVMANSDPATLSAFGKTIPGVDNEWQVFLAGAVVAIVFVLGVSVAVSGMRRSLDLRRELRDLRDEHEEVLSTMEIEKRQLQRELAKARQNGGGAAPAVPAQRVAPPLG</sequence>
<keyword evidence="4" id="KW-1185">Reference proteome</keyword>
<comment type="caution">
    <text evidence="3">The sequence shown here is derived from an EMBL/GenBank/DDBJ whole genome shotgun (WGS) entry which is preliminary data.</text>
</comment>
<feature type="compositionally biased region" description="Low complexity" evidence="1">
    <location>
        <begin position="113"/>
        <end position="126"/>
    </location>
</feature>
<evidence type="ECO:0000256" key="2">
    <source>
        <dbReference type="SAM" id="Phobius"/>
    </source>
</evidence>
<reference evidence="3 4" key="1">
    <citation type="journal article" date="2017" name="Chemistry">
        <title>Isolation, Biosynthesis and Chemical Modifications of Rubterolones A-F: Rare Tropolone Alkaloids from Actinomadura sp. 5-2.</title>
        <authorList>
            <person name="Guo H."/>
            <person name="Benndorf R."/>
            <person name="Leichnitz D."/>
            <person name="Klassen J.L."/>
            <person name="Vollmers J."/>
            <person name="Gorls H."/>
            <person name="Steinacker M."/>
            <person name="Weigel C."/>
            <person name="Dahse H.M."/>
            <person name="Kaster A.K."/>
            <person name="de Beer Z.W."/>
            <person name="Poulsen M."/>
            <person name="Beemelmanns C."/>
        </authorList>
    </citation>
    <scope>NUCLEOTIDE SEQUENCE [LARGE SCALE GENOMIC DNA]</scope>
    <source>
        <strain evidence="3 4">5-2</strain>
    </source>
</reference>